<dbReference type="PANTHER" id="PTHR43002">
    <property type="entry name" value="GLYCOGEN DEBRANCHING ENZYME"/>
    <property type="match status" value="1"/>
</dbReference>
<dbReference type="Proteomes" id="UP000199663">
    <property type="component" value="Unassembled WGS sequence"/>
</dbReference>
<feature type="domain" description="Glycosyl hydrolase family 13 catalytic" evidence="2">
    <location>
        <begin position="422"/>
        <end position="776"/>
    </location>
</feature>
<accession>A0A1H3NCA0</accession>
<dbReference type="Pfam" id="PF16328">
    <property type="entry name" value="DUF4961"/>
    <property type="match status" value="1"/>
</dbReference>
<dbReference type="NCBIfam" id="TIGR04183">
    <property type="entry name" value="Por_Secre_tail"/>
    <property type="match status" value="1"/>
</dbReference>
<evidence type="ECO:0000256" key="1">
    <source>
        <dbReference type="ARBA" id="ARBA00008061"/>
    </source>
</evidence>
<dbReference type="InterPro" id="IPR013783">
    <property type="entry name" value="Ig-like_fold"/>
</dbReference>
<dbReference type="Gene3D" id="2.60.40.10">
    <property type="entry name" value="Immunoglobulins"/>
    <property type="match status" value="1"/>
</dbReference>
<comment type="similarity">
    <text evidence="1">Belongs to the glycosyl hydrolase 13 family.</text>
</comment>
<dbReference type="Pfam" id="PF18962">
    <property type="entry name" value="Por_Secre_tail"/>
    <property type="match status" value="1"/>
</dbReference>
<comment type="caution">
    <text evidence="3">The sequence shown here is derived from an EMBL/GenBank/DDBJ whole genome shotgun (WGS) entry which is preliminary data.</text>
</comment>
<evidence type="ECO:0000259" key="2">
    <source>
        <dbReference type="SMART" id="SM00642"/>
    </source>
</evidence>
<dbReference type="InterPro" id="IPR032522">
    <property type="entry name" value="DUF4961"/>
</dbReference>
<dbReference type="EMBL" id="FNQC01000003">
    <property type="protein sequence ID" value="SDY86363.1"/>
    <property type="molecule type" value="Genomic_DNA"/>
</dbReference>
<dbReference type="Gene3D" id="3.20.20.80">
    <property type="entry name" value="Glycosidases"/>
    <property type="match status" value="1"/>
</dbReference>
<dbReference type="SUPFAM" id="SSF51445">
    <property type="entry name" value="(Trans)glycosidases"/>
    <property type="match status" value="1"/>
</dbReference>
<protein>
    <submittedName>
        <fullName evidence="3">Por secretion system C-terminal sorting domain-containing protein</fullName>
    </submittedName>
</protein>
<organism evidence="3 4">
    <name type="scientific">Rhodonellum ikkaensis</name>
    <dbReference type="NCBI Taxonomy" id="336829"/>
    <lineage>
        <taxon>Bacteria</taxon>
        <taxon>Pseudomonadati</taxon>
        <taxon>Bacteroidota</taxon>
        <taxon>Cytophagia</taxon>
        <taxon>Cytophagales</taxon>
        <taxon>Cytophagaceae</taxon>
        <taxon>Rhodonellum</taxon>
    </lineage>
</organism>
<dbReference type="Pfam" id="PF00128">
    <property type="entry name" value="Alpha-amylase"/>
    <property type="match status" value="1"/>
</dbReference>
<evidence type="ECO:0000313" key="4">
    <source>
        <dbReference type="Proteomes" id="UP000199663"/>
    </source>
</evidence>
<keyword evidence="4" id="KW-1185">Reference proteome</keyword>
<dbReference type="SUPFAM" id="SSF81296">
    <property type="entry name" value="E set domains"/>
    <property type="match status" value="1"/>
</dbReference>
<sequence length="967" mass="110081">MGCANDCGDVCTTFFVVFWKKNLLFAIHGVIFRINMQTQLPKLLAAILFLTMAQFTYGQVTTVPGFPRGDQKVKIIYDASKGTTELSGVDPIYIHIGAILQNPTSTVWAIVPFQWGTANPNAKMTKVAGTANTWEWEMTPNDFFGTTADQKIYRLGLVFRNADGTKKGASETNSDIFIELSQGFQVAFTKPKALSVLLEIGDTQEIEIVASENAALTLSLDGDEVAAATNKDKLQYSFTAQSEGVFSILAKATQNQQSASEELLINVVGQSPQLPLPIGAKKGINYLSDSEVILALEAPNKKNVFVIGDFNDWQVLPQYQMNATPDGEIFWLKLNGLIPGQEYIFQYLVDGSIRIGDPYADKISDPFHDLEIINDNRYSGLKPFPSGKTEFQATYLQTAQTAYPWKYLDYKKPAVEELVIYELLIRDFDERRSYKAVTERLDYLVDLGINAIELMPVQEFEGNLSWGYNPAFFFAPDKYYGTKDELKTLIDEAHKRNIVVIMDMVLNHAFGQNPMVRLYNDGDYGAPTEENPWFNRTAKHPFNVGYDFNHESAYTKSFVDSVNNYWLTEYKVDGFRFDLSKGFTQVNSGNNVGFWGQKDESRIAIWKHIYDRIKGNHPDAYVILEHFADNVEERELAEHGLLLWGNINGDFREMAKGNSNNFNWAYFKTRGWANNNLISYMESHDEERTMWESLTYGQTSPLNIRNLSNAVNRNQLMSAFFFAIPGPKMLWQFEEFGYDQELNNDRLGVKPTKWEYLDNPDRQRLFNLYSAMALLKKELNLFNKPEEVLLDFNQALKSIQISDGDLQMLLYGNFGLTDIANASLSFPASGLWYNYFTGEEVSVLGSTKDMKLSANSFLLFTNKRLPIPKGEILVEDLITSLDQEIVDLSVFKLFPVPARDRLEVLVPSGFNQFNYRILDITGRILKEGVHFAATNILEVDIRDFRAGLYIFEINDNRQLLRKRFLKE</sequence>
<proteinExistence type="inferred from homology"/>
<gene>
    <name evidence="3" type="ORF">SAMN05444412_103187</name>
</gene>
<dbReference type="InterPro" id="IPR017853">
    <property type="entry name" value="GH"/>
</dbReference>
<name>A0A1H3NCA0_9BACT</name>
<reference evidence="3 4" key="1">
    <citation type="submission" date="2016-10" db="EMBL/GenBank/DDBJ databases">
        <authorList>
            <person name="Varghese N."/>
            <person name="Submissions S."/>
        </authorList>
    </citation>
    <scope>NUCLEOTIDE SEQUENCE [LARGE SCALE GENOMIC DNA]</scope>
    <source>
        <strain evidence="3 4">DSM 17997</strain>
    </source>
</reference>
<evidence type="ECO:0000313" key="3">
    <source>
        <dbReference type="EMBL" id="SDY86363.1"/>
    </source>
</evidence>
<dbReference type="InterPro" id="IPR006047">
    <property type="entry name" value="GH13_cat_dom"/>
</dbReference>
<dbReference type="InterPro" id="IPR026444">
    <property type="entry name" value="Secre_tail"/>
</dbReference>
<dbReference type="InterPro" id="IPR014756">
    <property type="entry name" value="Ig_E-set"/>
</dbReference>
<dbReference type="CDD" id="cd11350">
    <property type="entry name" value="AmyAc_4"/>
    <property type="match status" value="1"/>
</dbReference>
<dbReference type="SMART" id="SM00642">
    <property type="entry name" value="Aamy"/>
    <property type="match status" value="1"/>
</dbReference>